<keyword evidence="2" id="KW-0689">Ribosomal protein</keyword>
<comment type="similarity">
    <text evidence="1">Belongs to the universal ribosomal protein uL6 family.</text>
</comment>
<evidence type="ECO:0000256" key="1">
    <source>
        <dbReference type="ARBA" id="ARBA00009356"/>
    </source>
</evidence>
<evidence type="ECO:0000256" key="5">
    <source>
        <dbReference type="ARBA" id="ARBA00035349"/>
    </source>
</evidence>
<keyword evidence="3" id="KW-0687">Ribonucleoprotein</keyword>
<name>A0A9P0ALN9_BEMTA</name>
<evidence type="ECO:0000259" key="6">
    <source>
        <dbReference type="Pfam" id="PF00347"/>
    </source>
</evidence>
<dbReference type="GO" id="GO:0022625">
    <property type="term" value="C:cytosolic large ribosomal subunit"/>
    <property type="evidence" value="ECO:0007669"/>
    <property type="project" value="TreeGrafter"/>
</dbReference>
<dbReference type="OrthoDB" id="10252633at2759"/>
<evidence type="ECO:0000256" key="2">
    <source>
        <dbReference type="ARBA" id="ARBA00022980"/>
    </source>
</evidence>
<dbReference type="Gene3D" id="3.90.930.12">
    <property type="entry name" value="Ribosomal protein L6, alpha-beta domain"/>
    <property type="match status" value="2"/>
</dbReference>
<evidence type="ECO:0000313" key="8">
    <source>
        <dbReference type="Proteomes" id="UP001152759"/>
    </source>
</evidence>
<dbReference type="FunFam" id="3.90.930.12:FF:000003">
    <property type="entry name" value="60S ribosomal protein L9"/>
    <property type="match status" value="1"/>
</dbReference>
<dbReference type="Pfam" id="PF00347">
    <property type="entry name" value="Ribosomal_L6"/>
    <property type="match status" value="2"/>
</dbReference>
<dbReference type="EMBL" id="OU963868">
    <property type="protein sequence ID" value="CAH0393384.1"/>
    <property type="molecule type" value="Genomic_DNA"/>
</dbReference>
<protein>
    <recommendedName>
        <fullName evidence="4">Large ribosomal subunit protein uL6</fullName>
    </recommendedName>
    <alternativeName>
        <fullName evidence="5">60S ribosomal protein L9</fullName>
    </alternativeName>
</protein>
<dbReference type="InterPro" id="IPR000702">
    <property type="entry name" value="Ribosomal_uL6-like"/>
</dbReference>
<reference evidence="7" key="1">
    <citation type="submission" date="2021-12" db="EMBL/GenBank/DDBJ databases">
        <authorList>
            <person name="King R."/>
        </authorList>
    </citation>
    <scope>NUCLEOTIDE SEQUENCE</scope>
</reference>
<dbReference type="FunFam" id="3.90.930.12:FF:000004">
    <property type="entry name" value="60S ribosomal protein L9"/>
    <property type="match status" value="1"/>
</dbReference>
<dbReference type="PANTHER" id="PTHR11655">
    <property type="entry name" value="60S/50S RIBOSOMAL PROTEIN L6/L9"/>
    <property type="match status" value="1"/>
</dbReference>
<gene>
    <name evidence="7" type="ORF">BEMITA_LOCUS11794</name>
</gene>
<sequence length="190" mass="21544">MRVIETSRTVEIPKDVKISVHARTVTVIGPRGKLTRKFNHAVLNIYLEKKNLLKITKWFGKKKFAASVGTVAAHVRNMIIGVTKGFLYKMRLVYAHFPINCIISENKKSIEIRNFLGEKHIRKVDMFRGVTVTSSTAVKDELLIQGNDIEMVSKSAAAIHTSCKVVKKDIRKFLDGIYVSEKTTIVRDEE</sequence>
<dbReference type="GO" id="GO:0019843">
    <property type="term" value="F:rRNA binding"/>
    <property type="evidence" value="ECO:0007669"/>
    <property type="project" value="InterPro"/>
</dbReference>
<dbReference type="SUPFAM" id="SSF56053">
    <property type="entry name" value="Ribosomal protein L6"/>
    <property type="match status" value="2"/>
</dbReference>
<proteinExistence type="inferred from homology"/>
<evidence type="ECO:0000256" key="4">
    <source>
        <dbReference type="ARBA" id="ARBA00035246"/>
    </source>
</evidence>
<accession>A0A9P0ALN9</accession>
<feature type="domain" description="Large ribosomal subunit protein uL6 alpha-beta" evidence="6">
    <location>
        <begin position="97"/>
        <end position="176"/>
    </location>
</feature>
<dbReference type="GO" id="GO:0002181">
    <property type="term" value="P:cytoplasmic translation"/>
    <property type="evidence" value="ECO:0007669"/>
    <property type="project" value="TreeGrafter"/>
</dbReference>
<feature type="domain" description="Large ribosomal subunit protein uL6 alpha-beta" evidence="6">
    <location>
        <begin position="12"/>
        <end position="85"/>
    </location>
</feature>
<evidence type="ECO:0000313" key="7">
    <source>
        <dbReference type="EMBL" id="CAH0393384.1"/>
    </source>
</evidence>
<dbReference type="Proteomes" id="UP001152759">
    <property type="component" value="Chromosome 7"/>
</dbReference>
<dbReference type="PANTHER" id="PTHR11655:SF16">
    <property type="entry name" value="60S RIBOSOMAL PROTEIN L9"/>
    <property type="match status" value="1"/>
</dbReference>
<dbReference type="InterPro" id="IPR020040">
    <property type="entry name" value="Ribosomal_uL6_a/b-dom"/>
</dbReference>
<evidence type="ECO:0000256" key="3">
    <source>
        <dbReference type="ARBA" id="ARBA00023274"/>
    </source>
</evidence>
<keyword evidence="8" id="KW-1185">Reference proteome</keyword>
<dbReference type="InterPro" id="IPR036789">
    <property type="entry name" value="Ribosomal_uL6-like_a/b-dom_sf"/>
</dbReference>
<organism evidence="7 8">
    <name type="scientific">Bemisia tabaci</name>
    <name type="common">Sweetpotato whitefly</name>
    <name type="synonym">Aleurodes tabaci</name>
    <dbReference type="NCBI Taxonomy" id="7038"/>
    <lineage>
        <taxon>Eukaryota</taxon>
        <taxon>Metazoa</taxon>
        <taxon>Ecdysozoa</taxon>
        <taxon>Arthropoda</taxon>
        <taxon>Hexapoda</taxon>
        <taxon>Insecta</taxon>
        <taxon>Pterygota</taxon>
        <taxon>Neoptera</taxon>
        <taxon>Paraneoptera</taxon>
        <taxon>Hemiptera</taxon>
        <taxon>Sternorrhyncha</taxon>
        <taxon>Aleyrodoidea</taxon>
        <taxon>Aleyrodidae</taxon>
        <taxon>Aleyrodinae</taxon>
        <taxon>Bemisia</taxon>
    </lineage>
</organism>
<dbReference type="GO" id="GO:0003735">
    <property type="term" value="F:structural constituent of ribosome"/>
    <property type="evidence" value="ECO:0007669"/>
    <property type="project" value="InterPro"/>
</dbReference>
<dbReference type="AlphaFoldDB" id="A0A9P0ALN9"/>
<dbReference type="PIRSF" id="PIRSF002162">
    <property type="entry name" value="Ribosomal_L6"/>
    <property type="match status" value="1"/>
</dbReference>
<dbReference type="KEGG" id="btab:109042266"/>